<sequence>MSKISISVANSVDSLEATKFLHRLLGMSLSTAKTCLNNGNNGAFFSGEIFLNDHNEIADKIRKIISFFDTQNIEIFIVEVNSDVDWEGAFNESNRISTSAMLDILGDADGCFH</sequence>
<accession>A0ABT5R7W4</accession>
<name>A0ABT5R7W4_9GAMM</name>
<comment type="caution">
    <text evidence="1">The sequence shown here is derived from an EMBL/GenBank/DDBJ whole genome shotgun (WGS) entry which is preliminary data.</text>
</comment>
<evidence type="ECO:0000313" key="2">
    <source>
        <dbReference type="Proteomes" id="UP001149400"/>
    </source>
</evidence>
<gene>
    <name evidence="1" type="ORF">LRP50_24920</name>
</gene>
<reference evidence="1" key="1">
    <citation type="submission" date="2021-12" db="EMBL/GenBank/DDBJ databases">
        <title>Enterovibrio ZSDZ35 sp. nov. and Enterovibrio ZSDZ42 sp. nov., isolated from coastal seawater in Qingdao.</title>
        <authorList>
            <person name="Zhang P."/>
        </authorList>
    </citation>
    <scope>NUCLEOTIDE SEQUENCE</scope>
    <source>
        <strain evidence="1">ZSDZ42</strain>
    </source>
</reference>
<dbReference type="RefSeq" id="WP_274167094.1">
    <property type="nucleotide sequence ID" value="NZ_JAJUBC010000056.1"/>
</dbReference>
<protein>
    <submittedName>
        <fullName evidence="1">Uncharacterized protein</fullName>
    </submittedName>
</protein>
<dbReference type="EMBL" id="JAJUBC010000056">
    <property type="protein sequence ID" value="MDD1796367.1"/>
    <property type="molecule type" value="Genomic_DNA"/>
</dbReference>
<dbReference type="Proteomes" id="UP001149400">
    <property type="component" value="Unassembled WGS sequence"/>
</dbReference>
<keyword evidence="2" id="KW-1185">Reference proteome</keyword>
<organism evidence="1 2">
    <name type="scientific">Enterovibrio gelatinilyticus</name>
    <dbReference type="NCBI Taxonomy" id="2899819"/>
    <lineage>
        <taxon>Bacteria</taxon>
        <taxon>Pseudomonadati</taxon>
        <taxon>Pseudomonadota</taxon>
        <taxon>Gammaproteobacteria</taxon>
        <taxon>Vibrionales</taxon>
        <taxon>Vibrionaceae</taxon>
        <taxon>Enterovibrio</taxon>
    </lineage>
</organism>
<evidence type="ECO:0000313" key="1">
    <source>
        <dbReference type="EMBL" id="MDD1796367.1"/>
    </source>
</evidence>
<proteinExistence type="predicted"/>